<sequence length="352" mass="39747">MKSVAFNVIATDSDSLSPMDGYLKTSDPPILNSTLYISSQLHHGSYTATMAFRARASYRSTRPYRRRTRGRVTRLRRRRVARPRRTVRRMGRKSILNLTSRKKQDNMLSWVAQTPSPNAAGSIKADTINGAIGATYIWRCTQRDRLPNSGPDTNASALRTSDICFMRGLKETLMINSNSGKTWFWRRICFTCKGSPFGPTFTADYAAETTTEGWVRYVSNLRPPSQPDNWGPSRNAMTSVLFRGARGIDWLDPHNAKVDQQRIKVVYDKSRILRSGNAEGTMHRVKQWLPMNKNLIYDNDESAEGETTGNQSVVGPAGMGDYYVCDFIDCALGTSTDTLSFLPQATLYWHER</sequence>
<name>A0A8K1HHS2_9VIRU</name>
<proteinExistence type="predicted"/>
<evidence type="ECO:0000313" key="1">
    <source>
        <dbReference type="EMBL" id="UBJ26236.1"/>
    </source>
</evidence>
<reference evidence="1" key="1">
    <citation type="submission" date="2021-07" db="EMBL/GenBank/DDBJ databases">
        <title>Communication and adaptive evolution of viruses within giant pandas and their associated organisms in a local ecological environment.</title>
        <authorList>
            <person name="Zhao M."/>
            <person name="Liu S."/>
            <person name="Zhang W."/>
        </authorList>
    </citation>
    <scope>NUCLEOTIDE SEQUENCE</scope>
    <source>
        <strain evidence="1">Gpf271geno03-12</strain>
    </source>
</reference>
<protein>
    <submittedName>
        <fullName evidence="1">Capsid protein</fullName>
    </submittedName>
</protein>
<accession>A0A8K1HHS2</accession>
<dbReference type="EMBL" id="MZ556156">
    <property type="protein sequence ID" value="UBJ26236.1"/>
    <property type="molecule type" value="Genomic_DNA"/>
</dbReference>
<organism evidence="1">
    <name type="scientific">Giant panda feces-associated gemycircularvirus</name>
    <dbReference type="NCBI Taxonomy" id="2864014"/>
    <lineage>
        <taxon>Viruses</taxon>
        <taxon>Monodnaviria</taxon>
        <taxon>Shotokuvirae</taxon>
        <taxon>Cressdnaviricota</taxon>
        <taxon>Repensiviricetes</taxon>
        <taxon>Geplafuvirales</taxon>
        <taxon>Genomoviridae</taxon>
        <taxon>Gemycircularvirus</taxon>
    </lineage>
</organism>